<dbReference type="OrthoDB" id="682872at2759"/>
<protein>
    <recommendedName>
        <fullName evidence="7">Bifunctional inhibitor/plant lipid transfer protein/seed storage helical domain-containing protein</fullName>
    </recommendedName>
</protein>
<keyword evidence="2 6" id="KW-0732">Signal</keyword>
<evidence type="ECO:0000256" key="4">
    <source>
        <dbReference type="ARBA" id="ARBA00023180"/>
    </source>
</evidence>
<dbReference type="eggNOG" id="ENOG502R5XG">
    <property type="taxonomic scope" value="Eukaryota"/>
</dbReference>
<dbReference type="OMA" id="CYIADGV"/>
<dbReference type="CDD" id="cd00010">
    <property type="entry name" value="AAI_LTSS"/>
    <property type="match status" value="1"/>
</dbReference>
<dbReference type="Proteomes" id="UP000008810">
    <property type="component" value="Chromosome 4"/>
</dbReference>
<keyword evidence="4" id="KW-0325">Glycoprotein</keyword>
<sequence length="194" mass="19458">MASPKSPALLLLLLASVLALASGQQQQEYCRDTLGGLEACHAFMYEGAARASAGCCAAYSAAFDADPFCLCYIANGVYGRSTGYNVNVTHALEIPTSCGQIAPPIDLCNMQGLVLPPYGPANSPAAPGPAQAPLASSPAAQPPSASAGSVETPPSTLLSSAPPPPQPTSGGARDSSVKMAFVFFAVACIVAAVA</sequence>
<comment type="similarity">
    <text evidence="1">Belongs to the plant LTP family.</text>
</comment>
<dbReference type="InterPro" id="IPR043325">
    <property type="entry name" value="LTSS"/>
</dbReference>
<feature type="compositionally biased region" description="Low complexity" evidence="5">
    <location>
        <begin position="124"/>
        <end position="160"/>
    </location>
</feature>
<gene>
    <name evidence="9" type="primary">LOC100835443</name>
    <name evidence="8" type="ORF">BRADI_4g15420v3</name>
</gene>
<dbReference type="HOGENOM" id="CLU_121750_0_0_1"/>
<feature type="signal peptide" evidence="6">
    <location>
        <begin position="1"/>
        <end position="23"/>
    </location>
</feature>
<dbReference type="Gene3D" id="1.10.110.10">
    <property type="entry name" value="Plant lipid-transfer and hydrophobic proteins"/>
    <property type="match status" value="1"/>
</dbReference>
<accession>I1IKW7</accession>
<dbReference type="STRING" id="15368.I1IKW7"/>
<dbReference type="EMBL" id="CM000883">
    <property type="protein sequence ID" value="KQJ88108.1"/>
    <property type="molecule type" value="Genomic_DNA"/>
</dbReference>
<keyword evidence="10" id="KW-1185">Reference proteome</keyword>
<dbReference type="EnsemblPlants" id="KQJ88108">
    <property type="protein sequence ID" value="KQJ88108"/>
    <property type="gene ID" value="BRADI_4g15420v3"/>
</dbReference>
<organism evidence="9">
    <name type="scientific">Brachypodium distachyon</name>
    <name type="common">Purple false brome</name>
    <name type="synonym">Trachynia distachya</name>
    <dbReference type="NCBI Taxonomy" id="15368"/>
    <lineage>
        <taxon>Eukaryota</taxon>
        <taxon>Viridiplantae</taxon>
        <taxon>Streptophyta</taxon>
        <taxon>Embryophyta</taxon>
        <taxon>Tracheophyta</taxon>
        <taxon>Spermatophyta</taxon>
        <taxon>Magnoliopsida</taxon>
        <taxon>Liliopsida</taxon>
        <taxon>Poales</taxon>
        <taxon>Poaceae</taxon>
        <taxon>BOP clade</taxon>
        <taxon>Pooideae</taxon>
        <taxon>Stipodae</taxon>
        <taxon>Brachypodieae</taxon>
        <taxon>Brachypodium</taxon>
    </lineage>
</organism>
<reference evidence="9" key="3">
    <citation type="submission" date="2018-08" db="UniProtKB">
        <authorList>
            <consortium name="EnsemblPlants"/>
        </authorList>
    </citation>
    <scope>IDENTIFICATION</scope>
    <source>
        <strain evidence="9">cv. Bd21</strain>
    </source>
</reference>
<dbReference type="SUPFAM" id="SSF47699">
    <property type="entry name" value="Bifunctional inhibitor/lipid-transfer protein/seed storage 2S albumin"/>
    <property type="match status" value="1"/>
</dbReference>
<dbReference type="InterPro" id="IPR036312">
    <property type="entry name" value="Bifun_inhib/LTP/seed_sf"/>
</dbReference>
<evidence type="ECO:0000313" key="10">
    <source>
        <dbReference type="Proteomes" id="UP000008810"/>
    </source>
</evidence>
<evidence type="ECO:0000256" key="6">
    <source>
        <dbReference type="SAM" id="SignalP"/>
    </source>
</evidence>
<evidence type="ECO:0000256" key="5">
    <source>
        <dbReference type="SAM" id="MobiDB-lite"/>
    </source>
</evidence>
<evidence type="ECO:0000313" key="8">
    <source>
        <dbReference type="EMBL" id="KQJ88108.1"/>
    </source>
</evidence>
<dbReference type="Gramene" id="KQJ88108">
    <property type="protein sequence ID" value="KQJ88108"/>
    <property type="gene ID" value="BRADI_4g15420v3"/>
</dbReference>
<evidence type="ECO:0000256" key="1">
    <source>
        <dbReference type="ARBA" id="ARBA00009748"/>
    </source>
</evidence>
<feature type="chain" id="PRO_5014095371" description="Bifunctional inhibitor/plant lipid transfer protein/seed storage helical domain-containing protein" evidence="6">
    <location>
        <begin position="24"/>
        <end position="194"/>
    </location>
</feature>
<dbReference type="InterPro" id="IPR016140">
    <property type="entry name" value="Bifunc_inhib/LTP/seed_store"/>
</dbReference>
<reference evidence="8" key="2">
    <citation type="submission" date="2017-06" db="EMBL/GenBank/DDBJ databases">
        <title>WGS assembly of Brachypodium distachyon.</title>
        <authorList>
            <consortium name="The International Brachypodium Initiative"/>
            <person name="Lucas S."/>
            <person name="Harmon-Smith M."/>
            <person name="Lail K."/>
            <person name="Tice H."/>
            <person name="Grimwood J."/>
            <person name="Bruce D."/>
            <person name="Barry K."/>
            <person name="Shu S."/>
            <person name="Lindquist E."/>
            <person name="Wang M."/>
            <person name="Pitluck S."/>
            <person name="Vogel J.P."/>
            <person name="Garvin D.F."/>
            <person name="Mockler T.C."/>
            <person name="Schmutz J."/>
            <person name="Rokhsar D."/>
            <person name="Bevan M.W."/>
        </authorList>
    </citation>
    <scope>NUCLEOTIDE SEQUENCE</scope>
    <source>
        <strain evidence="8">Bd21</strain>
    </source>
</reference>
<name>I1IKW7_BRADI</name>
<keyword evidence="3" id="KW-1015">Disulfide bond</keyword>
<dbReference type="KEGG" id="bdi:100835443"/>
<dbReference type="RefSeq" id="XP_024310944.1">
    <property type="nucleotide sequence ID" value="XM_024455176.1"/>
</dbReference>
<proteinExistence type="inferred from homology"/>
<evidence type="ECO:0000259" key="7">
    <source>
        <dbReference type="Pfam" id="PF14368"/>
    </source>
</evidence>
<dbReference type="PANTHER" id="PTHR33044">
    <property type="entry name" value="BIFUNCTIONAL INHIBITOR/LIPID-TRANSFER PROTEIN/SEED STORAGE 2S ALBUMIN SUPERFAMILY PROTEIN-RELATED"/>
    <property type="match status" value="1"/>
</dbReference>
<dbReference type="FunCoup" id="I1IKW7">
    <property type="interactions" value="664"/>
</dbReference>
<feature type="region of interest" description="Disordered" evidence="5">
    <location>
        <begin position="124"/>
        <end position="172"/>
    </location>
</feature>
<evidence type="ECO:0000256" key="3">
    <source>
        <dbReference type="ARBA" id="ARBA00023157"/>
    </source>
</evidence>
<dbReference type="Pfam" id="PF14368">
    <property type="entry name" value="LTP_2"/>
    <property type="match status" value="1"/>
</dbReference>
<feature type="domain" description="Bifunctional inhibitor/plant lipid transfer protein/seed storage helical" evidence="7">
    <location>
        <begin position="14"/>
        <end position="108"/>
    </location>
</feature>
<dbReference type="GeneID" id="100835443"/>
<dbReference type="AlphaFoldDB" id="I1IKW7"/>
<evidence type="ECO:0000256" key="2">
    <source>
        <dbReference type="ARBA" id="ARBA00022729"/>
    </source>
</evidence>
<evidence type="ECO:0000313" key="9">
    <source>
        <dbReference type="EnsemblPlants" id="KQJ88108"/>
    </source>
</evidence>
<reference evidence="8 9" key="1">
    <citation type="journal article" date="2010" name="Nature">
        <title>Genome sequencing and analysis of the model grass Brachypodium distachyon.</title>
        <authorList>
            <consortium name="International Brachypodium Initiative"/>
        </authorList>
    </citation>
    <scope>NUCLEOTIDE SEQUENCE [LARGE SCALE GENOMIC DNA]</scope>
    <source>
        <strain evidence="8 9">Bd21</strain>
    </source>
</reference>